<sequence>MADWMCFQMRGVSGSRGSAVRKVGMRRRFIRIVLALHFQIRQAPMSAMARCLWCACFGRSGAGDAIKAEAAKAGRTVDYTLWPLFYRDARCAYCSPSYLGSGRLSVMPWLGWMAASKLGGEAAKRVSVLRAKRPGTPACPTAMSLHVQAL</sequence>
<keyword evidence="2" id="KW-1185">Reference proteome</keyword>
<name>A0A6A5KEM7_9PLEO</name>
<proteinExistence type="predicted"/>
<dbReference type="Proteomes" id="UP000800040">
    <property type="component" value="Unassembled WGS sequence"/>
</dbReference>
<dbReference type="EMBL" id="ML975353">
    <property type="protein sequence ID" value="KAF1831823.1"/>
    <property type="molecule type" value="Genomic_DNA"/>
</dbReference>
<dbReference type="AlphaFoldDB" id="A0A6A5KEM7"/>
<reference evidence="1" key="1">
    <citation type="submission" date="2020-01" db="EMBL/GenBank/DDBJ databases">
        <authorList>
            <consortium name="DOE Joint Genome Institute"/>
            <person name="Haridas S."/>
            <person name="Albert R."/>
            <person name="Binder M."/>
            <person name="Bloem J."/>
            <person name="Labutti K."/>
            <person name="Salamov A."/>
            <person name="Andreopoulos B."/>
            <person name="Baker S.E."/>
            <person name="Barry K."/>
            <person name="Bills G."/>
            <person name="Bluhm B.H."/>
            <person name="Cannon C."/>
            <person name="Castanera R."/>
            <person name="Culley D.E."/>
            <person name="Daum C."/>
            <person name="Ezra D."/>
            <person name="Gonzalez J.B."/>
            <person name="Henrissat B."/>
            <person name="Kuo A."/>
            <person name="Liang C."/>
            <person name="Lipzen A."/>
            <person name="Lutzoni F."/>
            <person name="Magnuson J."/>
            <person name="Mondo S."/>
            <person name="Nolan M."/>
            <person name="Ohm R."/>
            <person name="Pangilinan J."/>
            <person name="Park H.-J."/>
            <person name="Ramirez L."/>
            <person name="Alfaro M."/>
            <person name="Sun H."/>
            <person name="Tritt A."/>
            <person name="Yoshinaga Y."/>
            <person name="Zwiers L.-H."/>
            <person name="Turgeon B.G."/>
            <person name="Goodwin S.B."/>
            <person name="Spatafora J.W."/>
            <person name="Crous P.W."/>
            <person name="Grigoriev I.V."/>
        </authorList>
    </citation>
    <scope>NUCLEOTIDE SEQUENCE</scope>
    <source>
        <strain evidence="1">P77</strain>
    </source>
</reference>
<evidence type="ECO:0000313" key="1">
    <source>
        <dbReference type="EMBL" id="KAF1831823.1"/>
    </source>
</evidence>
<organism evidence="1 2">
    <name type="scientific">Decorospora gaudefroyi</name>
    <dbReference type="NCBI Taxonomy" id="184978"/>
    <lineage>
        <taxon>Eukaryota</taxon>
        <taxon>Fungi</taxon>
        <taxon>Dikarya</taxon>
        <taxon>Ascomycota</taxon>
        <taxon>Pezizomycotina</taxon>
        <taxon>Dothideomycetes</taxon>
        <taxon>Pleosporomycetidae</taxon>
        <taxon>Pleosporales</taxon>
        <taxon>Pleosporineae</taxon>
        <taxon>Pleosporaceae</taxon>
        <taxon>Decorospora</taxon>
    </lineage>
</organism>
<protein>
    <submittedName>
        <fullName evidence="1">Uncharacterized protein</fullName>
    </submittedName>
</protein>
<gene>
    <name evidence="1" type="ORF">BDW02DRAFT_35643</name>
</gene>
<evidence type="ECO:0000313" key="2">
    <source>
        <dbReference type="Proteomes" id="UP000800040"/>
    </source>
</evidence>
<accession>A0A6A5KEM7</accession>